<reference evidence="1" key="1">
    <citation type="submission" date="2015-10" db="EMBL/GenBank/DDBJ databases">
        <authorList>
            <person name="Martinez-Garcia P.J."/>
            <person name="Crepeau M.W."/>
            <person name="Puiu D."/>
            <person name="Gonzalez-Ibeas D."/>
            <person name="Whalen J."/>
            <person name="Stevens K."/>
            <person name="Paul R."/>
            <person name="Butterfield T."/>
            <person name="Britton M."/>
            <person name="Reagan R."/>
            <person name="Chakraborty S."/>
            <person name="Walawage S.L."/>
            <person name="Vasquez-Gross H.A."/>
            <person name="Cardeno C."/>
            <person name="Famula R."/>
            <person name="Pratt K."/>
            <person name="Kuruganti S."/>
            <person name="Aradhya M.K."/>
            <person name="Leslie C.A."/>
            <person name="Dandekar A.M."/>
            <person name="Salzberg S.L."/>
            <person name="Wegrzyn J.L."/>
            <person name="Langley C.H."/>
            <person name="Neale D.B."/>
        </authorList>
    </citation>
    <scope>NUCLEOTIDE SEQUENCE</scope>
    <source>
        <tissue evidence="1">Leaves</tissue>
    </source>
</reference>
<dbReference type="Gramene" id="Jr16_22660_p2">
    <property type="protein sequence ID" value="cds.Jr16_22660_p2"/>
    <property type="gene ID" value="Jr16_22660"/>
</dbReference>
<gene>
    <name evidence="1" type="ORF">F2P56_036896</name>
</gene>
<name>A0A833TNG7_JUGRE</name>
<evidence type="ECO:0000313" key="2">
    <source>
        <dbReference type="Proteomes" id="UP000619265"/>
    </source>
</evidence>
<reference evidence="1" key="2">
    <citation type="submission" date="2020-03" db="EMBL/GenBank/DDBJ databases">
        <title>Walnut 2.0.</title>
        <authorList>
            <person name="Marrano A."/>
            <person name="Britton M."/>
            <person name="Zimin A.V."/>
            <person name="Zaini P.A."/>
            <person name="Workman R."/>
            <person name="Puiu D."/>
            <person name="Bianco L."/>
            <person name="Allen B.J."/>
            <person name="Troggio M."/>
            <person name="Leslie C.A."/>
            <person name="Timp W."/>
            <person name="Dendekar A."/>
            <person name="Salzberg S.L."/>
            <person name="Neale D.B."/>
        </authorList>
    </citation>
    <scope>NUCLEOTIDE SEQUENCE</scope>
    <source>
        <tissue evidence="1">Leaves</tissue>
    </source>
</reference>
<proteinExistence type="predicted"/>
<sequence>MAWTGRFAQNNPSPVCYLHMPYCWSHFRTFEYPFLADRICFKHKLEDQAGFLCNRVKLWKTFRIYTLLFSLVFLGPDRVHFHHFIKICEATIREADGCTFSSGMHQNLVSSIYRKSTSFPTSIF</sequence>
<accession>A0A833TNG7</accession>
<protein>
    <submittedName>
        <fullName evidence="1">Uncharacterized protein</fullName>
    </submittedName>
</protein>
<dbReference type="AlphaFoldDB" id="A0A833TNG7"/>
<evidence type="ECO:0000313" key="1">
    <source>
        <dbReference type="EMBL" id="KAF5444417.1"/>
    </source>
</evidence>
<organism evidence="1 2">
    <name type="scientific">Juglans regia</name>
    <name type="common">English walnut</name>
    <dbReference type="NCBI Taxonomy" id="51240"/>
    <lineage>
        <taxon>Eukaryota</taxon>
        <taxon>Viridiplantae</taxon>
        <taxon>Streptophyta</taxon>
        <taxon>Embryophyta</taxon>
        <taxon>Tracheophyta</taxon>
        <taxon>Spermatophyta</taxon>
        <taxon>Magnoliopsida</taxon>
        <taxon>eudicotyledons</taxon>
        <taxon>Gunneridae</taxon>
        <taxon>Pentapetalae</taxon>
        <taxon>rosids</taxon>
        <taxon>fabids</taxon>
        <taxon>Fagales</taxon>
        <taxon>Juglandaceae</taxon>
        <taxon>Juglans</taxon>
    </lineage>
</organism>
<dbReference type="Proteomes" id="UP000619265">
    <property type="component" value="Unassembled WGS sequence"/>
</dbReference>
<dbReference type="EMBL" id="LIHL02000016">
    <property type="protein sequence ID" value="KAF5444417.1"/>
    <property type="molecule type" value="Genomic_DNA"/>
</dbReference>
<comment type="caution">
    <text evidence="1">The sequence shown here is derived from an EMBL/GenBank/DDBJ whole genome shotgun (WGS) entry which is preliminary data.</text>
</comment>